<feature type="chain" id="PRO_5032984235" evidence="1">
    <location>
        <begin position="29"/>
        <end position="203"/>
    </location>
</feature>
<reference evidence="3" key="1">
    <citation type="journal article" date="2020" name="MBio">
        <title>Horizontal gene transfer to a defensive symbiont with a reduced genome amongst a multipartite beetle microbiome.</title>
        <authorList>
            <person name="Waterworth S.C."/>
            <person name="Florez L.V."/>
            <person name="Rees E.R."/>
            <person name="Hertweck C."/>
            <person name="Kaltenpoth M."/>
            <person name="Kwan J.C."/>
        </authorList>
    </citation>
    <scope>NUCLEOTIDE SEQUENCE [LARGE SCALE GENOMIC DNA]</scope>
</reference>
<organism evidence="2 3">
    <name type="scientific">Acinetobacter bereziniae</name>
    <name type="common">Acinetobacter genomosp. 10</name>
    <dbReference type="NCBI Taxonomy" id="106648"/>
    <lineage>
        <taxon>Bacteria</taxon>
        <taxon>Pseudomonadati</taxon>
        <taxon>Pseudomonadota</taxon>
        <taxon>Gammaproteobacteria</taxon>
        <taxon>Moraxellales</taxon>
        <taxon>Moraxellaceae</taxon>
        <taxon>Acinetobacter</taxon>
    </lineage>
</organism>
<evidence type="ECO:0000313" key="3">
    <source>
        <dbReference type="Proteomes" id="UP000490535"/>
    </source>
</evidence>
<dbReference type="Proteomes" id="UP000490535">
    <property type="component" value="Unassembled WGS sequence"/>
</dbReference>
<proteinExistence type="predicted"/>
<accession>A0A833PG88</accession>
<dbReference type="AlphaFoldDB" id="A0A833PG88"/>
<gene>
    <name evidence="2" type="ORF">GAK29_01949</name>
</gene>
<sequence length="203" mass="22420">MLSQLSAYFSKTMMPFILMSFLAGSVFAQTSQYKTYRSKVLQCDEATFQVISQCHDSTEGAESGSAGHVRESCSSSQLLVNWKGQQKVLNFPITTSQQKNVLENKGYHFNSIIQYGDWAPQSLACGQAQGITGYFVIVNQATTNDINQEYRGKGSLSEAPIVLNLNGSFTSDSIKQKIYILQEQNKLKISKVVGANAIFADEE</sequence>
<dbReference type="EMBL" id="WNDP01000040">
    <property type="protein sequence ID" value="KAF1025423.1"/>
    <property type="molecule type" value="Genomic_DNA"/>
</dbReference>
<name>A0A833PG88_ACIBZ</name>
<evidence type="ECO:0000313" key="2">
    <source>
        <dbReference type="EMBL" id="KAF1025423.1"/>
    </source>
</evidence>
<protein>
    <submittedName>
        <fullName evidence="2">Uncharacterized protein</fullName>
    </submittedName>
</protein>
<comment type="caution">
    <text evidence="2">The sequence shown here is derived from an EMBL/GenBank/DDBJ whole genome shotgun (WGS) entry which is preliminary data.</text>
</comment>
<feature type="signal peptide" evidence="1">
    <location>
        <begin position="1"/>
        <end position="28"/>
    </location>
</feature>
<keyword evidence="1" id="KW-0732">Signal</keyword>
<evidence type="ECO:0000256" key="1">
    <source>
        <dbReference type="SAM" id="SignalP"/>
    </source>
</evidence>